<dbReference type="Proteomes" id="UP001064971">
    <property type="component" value="Chromosome"/>
</dbReference>
<organism evidence="1 2">
    <name type="scientific">Deinococcus aetherius</name>
    <dbReference type="NCBI Taxonomy" id="200252"/>
    <lineage>
        <taxon>Bacteria</taxon>
        <taxon>Thermotogati</taxon>
        <taxon>Deinococcota</taxon>
        <taxon>Deinococci</taxon>
        <taxon>Deinococcales</taxon>
        <taxon>Deinococcaceae</taxon>
        <taxon>Deinococcus</taxon>
    </lineage>
</organism>
<reference evidence="1" key="1">
    <citation type="submission" date="2022-07" db="EMBL/GenBank/DDBJ databases">
        <title>Complete Genome Sequence of the Radioresistant Bacterium Deinococcus aetherius ST0316, Isolated from the Air Dust collected in Lower Stratosphere above Japan.</title>
        <authorList>
            <person name="Satoh K."/>
            <person name="Hagiwara K."/>
            <person name="Katsumata K."/>
            <person name="Kubo A."/>
            <person name="Yokobori S."/>
            <person name="Yamagishi A."/>
            <person name="Oono Y."/>
            <person name="Narumi I."/>
        </authorList>
    </citation>
    <scope>NUCLEOTIDE SEQUENCE</scope>
    <source>
        <strain evidence="1">ST0316</strain>
    </source>
</reference>
<keyword evidence="2" id="KW-1185">Reference proteome</keyword>
<evidence type="ECO:0008006" key="3">
    <source>
        <dbReference type="Google" id="ProtNLM"/>
    </source>
</evidence>
<dbReference type="EMBL" id="AP026560">
    <property type="protein sequence ID" value="BDP42168.1"/>
    <property type="molecule type" value="Genomic_DNA"/>
</dbReference>
<evidence type="ECO:0000313" key="2">
    <source>
        <dbReference type="Proteomes" id="UP001064971"/>
    </source>
</evidence>
<protein>
    <recommendedName>
        <fullName evidence="3">DNA-binding protein</fullName>
    </recommendedName>
</protein>
<sequence>MRDAGLAHQRLTEARVEGVEVGHARTVEPSDSVRGYRHGRGRLSGWGMAKNAAVDLTIPEDVRENARKGLGLREEYGYGGTEVGEGTAELLAAGGKVTEEQVRHIAQYFPRHAHDNLGETEEQGKPSRGYIAWLLWGGDEGRAWSERAVEALDREA</sequence>
<accession>A0ABM8AEF7</accession>
<gene>
    <name evidence="1" type="ORF">DAETH_21370</name>
</gene>
<proteinExistence type="predicted"/>
<evidence type="ECO:0000313" key="1">
    <source>
        <dbReference type="EMBL" id="BDP42168.1"/>
    </source>
</evidence>
<name>A0ABM8AEF7_9DEIO</name>